<dbReference type="GO" id="GO:0043093">
    <property type="term" value="P:FtsZ-dependent cytokinesis"/>
    <property type="evidence" value="ECO:0007669"/>
    <property type="project" value="TreeGrafter"/>
</dbReference>
<protein>
    <recommendedName>
        <fullName evidence="2">Cell division protein ZapA</fullName>
    </recommendedName>
    <alternativeName>
        <fullName evidence="9">Z ring-associated protein ZapA</fullName>
    </alternativeName>
</protein>
<evidence type="ECO:0000256" key="2">
    <source>
        <dbReference type="ARBA" id="ARBA00015195"/>
    </source>
</evidence>
<dbReference type="Gene3D" id="6.10.250.790">
    <property type="match status" value="1"/>
</dbReference>
<dbReference type="InterPro" id="IPR053712">
    <property type="entry name" value="Bac_CellDiv_Activator"/>
</dbReference>
<dbReference type="SUPFAM" id="SSF102829">
    <property type="entry name" value="Cell division protein ZapA-like"/>
    <property type="match status" value="1"/>
</dbReference>
<evidence type="ECO:0000256" key="3">
    <source>
        <dbReference type="ARBA" id="ARBA00022490"/>
    </source>
</evidence>
<dbReference type="EMBL" id="MGDD01000287">
    <property type="protein sequence ID" value="OGL43186.1"/>
    <property type="molecule type" value="Genomic_DNA"/>
</dbReference>
<dbReference type="GO" id="GO:0032153">
    <property type="term" value="C:cell division site"/>
    <property type="evidence" value="ECO:0007669"/>
    <property type="project" value="TreeGrafter"/>
</dbReference>
<dbReference type="Pfam" id="PF05164">
    <property type="entry name" value="ZapA"/>
    <property type="match status" value="1"/>
</dbReference>
<dbReference type="InterPro" id="IPR007838">
    <property type="entry name" value="Cell_div_ZapA-like"/>
</dbReference>
<comment type="subcellular location">
    <subcellularLocation>
        <location evidence="1">Cytoplasm</location>
    </subcellularLocation>
</comment>
<evidence type="ECO:0000256" key="7">
    <source>
        <dbReference type="ARBA" id="ARBA00024910"/>
    </source>
</evidence>
<evidence type="ECO:0000256" key="5">
    <source>
        <dbReference type="ARBA" id="ARBA00023210"/>
    </source>
</evidence>
<dbReference type="GO" id="GO:0030428">
    <property type="term" value="C:cell septum"/>
    <property type="evidence" value="ECO:0007669"/>
    <property type="project" value="TreeGrafter"/>
</dbReference>
<evidence type="ECO:0000313" key="11">
    <source>
        <dbReference type="Proteomes" id="UP000179266"/>
    </source>
</evidence>
<name>A0A1F7RNQ8_9BACT</name>
<organism evidence="10 11">
    <name type="scientific">Candidatus Schekmanbacteria bacterium RBG_13_48_7</name>
    <dbReference type="NCBI Taxonomy" id="1817878"/>
    <lineage>
        <taxon>Bacteria</taxon>
        <taxon>Candidatus Schekmaniibacteriota</taxon>
    </lineage>
</organism>
<gene>
    <name evidence="10" type="ORF">A2161_09060</name>
</gene>
<keyword evidence="4" id="KW-0132">Cell division</keyword>
<dbReference type="AlphaFoldDB" id="A0A1F7RNQ8"/>
<comment type="subunit">
    <text evidence="8">Homodimer. Interacts with FtsZ.</text>
</comment>
<evidence type="ECO:0000256" key="1">
    <source>
        <dbReference type="ARBA" id="ARBA00004496"/>
    </source>
</evidence>
<keyword evidence="6" id="KW-0131">Cell cycle</keyword>
<proteinExistence type="predicted"/>
<sequence>MDKRKIEVNIFGQNYTILGDASPEYMNKLSSYVDSKMREITKQTSTISTTKVAILAALNLANEIFQLREENYKLENDLVKRSKNLIEIIDRGLEIEG</sequence>
<evidence type="ECO:0000256" key="4">
    <source>
        <dbReference type="ARBA" id="ARBA00022618"/>
    </source>
</evidence>
<dbReference type="PANTHER" id="PTHR34981">
    <property type="entry name" value="CELL DIVISION PROTEIN ZAPA"/>
    <property type="match status" value="1"/>
</dbReference>
<accession>A0A1F7RNQ8</accession>
<dbReference type="GO" id="GO:0000921">
    <property type="term" value="P:septin ring assembly"/>
    <property type="evidence" value="ECO:0007669"/>
    <property type="project" value="TreeGrafter"/>
</dbReference>
<evidence type="ECO:0000256" key="9">
    <source>
        <dbReference type="ARBA" id="ARBA00033158"/>
    </source>
</evidence>
<reference evidence="10 11" key="1">
    <citation type="journal article" date="2016" name="Nat. Commun.">
        <title>Thousands of microbial genomes shed light on interconnected biogeochemical processes in an aquifer system.</title>
        <authorList>
            <person name="Anantharaman K."/>
            <person name="Brown C.T."/>
            <person name="Hug L.A."/>
            <person name="Sharon I."/>
            <person name="Castelle C.J."/>
            <person name="Probst A.J."/>
            <person name="Thomas B.C."/>
            <person name="Singh A."/>
            <person name="Wilkins M.J."/>
            <person name="Karaoz U."/>
            <person name="Brodie E.L."/>
            <person name="Williams K.H."/>
            <person name="Hubbard S.S."/>
            <person name="Banfield J.F."/>
        </authorList>
    </citation>
    <scope>NUCLEOTIDE SEQUENCE [LARGE SCALE GENOMIC DNA]</scope>
</reference>
<dbReference type="InterPro" id="IPR036192">
    <property type="entry name" value="Cell_div_ZapA-like_sf"/>
</dbReference>
<evidence type="ECO:0000313" key="10">
    <source>
        <dbReference type="EMBL" id="OGL43186.1"/>
    </source>
</evidence>
<dbReference type="GO" id="GO:0000917">
    <property type="term" value="P:division septum assembly"/>
    <property type="evidence" value="ECO:0007669"/>
    <property type="project" value="UniProtKB-KW"/>
</dbReference>
<evidence type="ECO:0000256" key="8">
    <source>
        <dbReference type="ARBA" id="ARBA00026068"/>
    </source>
</evidence>
<dbReference type="PANTHER" id="PTHR34981:SF1">
    <property type="entry name" value="CELL DIVISION PROTEIN ZAPA"/>
    <property type="match status" value="1"/>
</dbReference>
<dbReference type="Proteomes" id="UP000179266">
    <property type="component" value="Unassembled WGS sequence"/>
</dbReference>
<dbReference type="GO" id="GO:0005829">
    <property type="term" value="C:cytosol"/>
    <property type="evidence" value="ECO:0007669"/>
    <property type="project" value="TreeGrafter"/>
</dbReference>
<keyword evidence="3" id="KW-0963">Cytoplasm</keyword>
<comment type="function">
    <text evidence="7">Activator of cell division through the inhibition of FtsZ GTPase activity, therefore promoting FtsZ assembly into bundles of protofilaments necessary for the formation of the division Z ring. It is recruited early at mid-cell but it is not essential for cell division.</text>
</comment>
<comment type="caution">
    <text evidence="10">The sequence shown here is derived from an EMBL/GenBank/DDBJ whole genome shotgun (WGS) entry which is preliminary data.</text>
</comment>
<evidence type="ECO:0000256" key="6">
    <source>
        <dbReference type="ARBA" id="ARBA00023306"/>
    </source>
</evidence>
<keyword evidence="5" id="KW-0717">Septation</keyword>